<keyword evidence="8 12" id="KW-1133">Transmembrane helix</keyword>
<feature type="region of interest" description="Disordered" evidence="11">
    <location>
        <begin position="40"/>
        <end position="76"/>
    </location>
</feature>
<protein>
    <recommendedName>
        <fullName evidence="4">Cytochrome c oxidase assembly protein COX16, mitochondrial</fullName>
    </recommendedName>
    <alternativeName>
        <fullName evidence="5">Cytochrome c oxidase assembly protein cox16, mitochondrial</fullName>
    </alternativeName>
</protein>
<name>A0AAD7VVG6_9ASCO</name>
<evidence type="ECO:0000256" key="8">
    <source>
        <dbReference type="ARBA" id="ARBA00022989"/>
    </source>
</evidence>
<dbReference type="GO" id="GO:0033617">
    <property type="term" value="P:mitochondrial respiratory chain complex IV assembly"/>
    <property type="evidence" value="ECO:0007669"/>
    <property type="project" value="TreeGrafter"/>
</dbReference>
<keyword evidence="7" id="KW-0999">Mitochondrion inner membrane</keyword>
<dbReference type="AlphaFoldDB" id="A0AAD7VVG6"/>
<feature type="compositionally biased region" description="Basic and acidic residues" evidence="11">
    <location>
        <begin position="42"/>
        <end position="67"/>
    </location>
</feature>
<evidence type="ECO:0000256" key="6">
    <source>
        <dbReference type="ARBA" id="ARBA00022692"/>
    </source>
</evidence>
<comment type="subcellular location">
    <subcellularLocation>
        <location evidence="2">Mitochondrion inner membrane</location>
        <topology evidence="2">Single-pass membrane protein</topology>
    </subcellularLocation>
</comment>
<evidence type="ECO:0000256" key="10">
    <source>
        <dbReference type="ARBA" id="ARBA00023136"/>
    </source>
</evidence>
<dbReference type="PANTHER" id="PTHR17130">
    <property type="entry name" value="MITOCHONDRIAL OUTER MEMBRANE PROTEIN 25"/>
    <property type="match status" value="1"/>
</dbReference>
<evidence type="ECO:0000256" key="4">
    <source>
        <dbReference type="ARBA" id="ARBA00015368"/>
    </source>
</evidence>
<evidence type="ECO:0000256" key="7">
    <source>
        <dbReference type="ARBA" id="ARBA00022792"/>
    </source>
</evidence>
<evidence type="ECO:0000256" key="1">
    <source>
        <dbReference type="ARBA" id="ARBA00002490"/>
    </source>
</evidence>
<feature type="region of interest" description="Disordered" evidence="11">
    <location>
        <begin position="145"/>
        <end position="170"/>
    </location>
</feature>
<organism evidence="13 14">
    <name type="scientific">Lipomyces tetrasporus</name>
    <dbReference type="NCBI Taxonomy" id="54092"/>
    <lineage>
        <taxon>Eukaryota</taxon>
        <taxon>Fungi</taxon>
        <taxon>Dikarya</taxon>
        <taxon>Ascomycota</taxon>
        <taxon>Saccharomycotina</taxon>
        <taxon>Lipomycetes</taxon>
        <taxon>Lipomycetales</taxon>
        <taxon>Lipomycetaceae</taxon>
        <taxon>Lipomyces</taxon>
    </lineage>
</organism>
<keyword evidence="6 12" id="KW-0812">Transmembrane</keyword>
<dbReference type="InterPro" id="IPR020164">
    <property type="entry name" value="Cyt_c_Oxase_assmbl_COX16"/>
</dbReference>
<dbReference type="GO" id="GO:0005743">
    <property type="term" value="C:mitochondrial inner membrane"/>
    <property type="evidence" value="ECO:0007669"/>
    <property type="project" value="UniProtKB-SubCell"/>
</dbReference>
<evidence type="ECO:0000313" key="14">
    <source>
        <dbReference type="Proteomes" id="UP001217417"/>
    </source>
</evidence>
<feature type="transmembrane region" description="Helical" evidence="12">
    <location>
        <begin position="112"/>
        <end position="130"/>
    </location>
</feature>
<keyword evidence="10 12" id="KW-0472">Membrane</keyword>
<reference evidence="13" key="1">
    <citation type="submission" date="2023-03" db="EMBL/GenBank/DDBJ databases">
        <title>Near-Complete genome sequence of Lipomyces tetrasporous NRRL Y-64009, an oleaginous yeast capable of growing on lignocellulosic hydrolysates.</title>
        <authorList>
            <consortium name="Lawrence Berkeley National Laboratory"/>
            <person name="Jagtap S.S."/>
            <person name="Liu J.-J."/>
            <person name="Walukiewicz H.E."/>
            <person name="Pangilinan J."/>
            <person name="Lipzen A."/>
            <person name="Ahrendt S."/>
            <person name="Koriabine M."/>
            <person name="Cobaugh K."/>
            <person name="Salamov A."/>
            <person name="Yoshinaga Y."/>
            <person name="Ng V."/>
            <person name="Daum C."/>
            <person name="Grigoriev I.V."/>
            <person name="Slininger P.J."/>
            <person name="Dien B.S."/>
            <person name="Jin Y.-S."/>
            <person name="Rao C.V."/>
        </authorList>
    </citation>
    <scope>NUCLEOTIDE SEQUENCE</scope>
    <source>
        <strain evidence="13">NRRL Y-64009</strain>
    </source>
</reference>
<dbReference type="EMBL" id="JARPMG010000001">
    <property type="protein sequence ID" value="KAJ8104242.1"/>
    <property type="molecule type" value="Genomic_DNA"/>
</dbReference>
<dbReference type="RefSeq" id="XP_056047692.1">
    <property type="nucleotide sequence ID" value="XM_056186433.1"/>
</dbReference>
<keyword evidence="9" id="KW-0496">Mitochondrion</keyword>
<dbReference type="PANTHER" id="PTHR17130:SF14">
    <property type="entry name" value="CYTOCHROME C OXIDASE ASSEMBLY PROTEIN COX16 HOMOLOG, MITOCHONDRIAL"/>
    <property type="match status" value="1"/>
</dbReference>
<keyword evidence="14" id="KW-1185">Reference proteome</keyword>
<sequence length="205" mass="24543">MTALTSPIARHRSRKLLQLPRTLSSCPFSMSRLLLQRAVPSEQERPFPADDHPSASDSPPKPEDRQMQPKKRRRRLVFEHEIDNRPEWLKKLSRQRDRAMAFYIKLVKKQPFIFYGGPFLTLIVVASYYLQEFTEIRYKAHDQKKQMATEDDLDPRKNSTNSSRFRNETREEYYKRNYKLLQSEATEDYEIKRIERRPGDPPVKW</sequence>
<evidence type="ECO:0000256" key="12">
    <source>
        <dbReference type="SAM" id="Phobius"/>
    </source>
</evidence>
<accession>A0AAD7VVG6</accession>
<evidence type="ECO:0000256" key="9">
    <source>
        <dbReference type="ARBA" id="ARBA00023128"/>
    </source>
</evidence>
<gene>
    <name evidence="13" type="ORF">POJ06DRAFT_244023</name>
</gene>
<proteinExistence type="inferred from homology"/>
<evidence type="ECO:0000256" key="5">
    <source>
        <dbReference type="ARBA" id="ARBA00019222"/>
    </source>
</evidence>
<comment type="similarity">
    <text evidence="3">Belongs to the COX16 family.</text>
</comment>
<comment type="function">
    <text evidence="1">Required for the assembly of the mitochondrial respiratory chain complex IV (CIV), also known as cytochrome c oxidase. May participate in merging the COX1 and COX2 assembly lines.</text>
</comment>
<evidence type="ECO:0000256" key="11">
    <source>
        <dbReference type="SAM" id="MobiDB-lite"/>
    </source>
</evidence>
<evidence type="ECO:0000256" key="2">
    <source>
        <dbReference type="ARBA" id="ARBA00004434"/>
    </source>
</evidence>
<comment type="caution">
    <text evidence="13">The sequence shown here is derived from an EMBL/GenBank/DDBJ whole genome shotgun (WGS) entry which is preliminary data.</text>
</comment>
<dbReference type="Pfam" id="PF14138">
    <property type="entry name" value="COX16"/>
    <property type="match status" value="1"/>
</dbReference>
<evidence type="ECO:0000256" key="3">
    <source>
        <dbReference type="ARBA" id="ARBA00008370"/>
    </source>
</evidence>
<evidence type="ECO:0000313" key="13">
    <source>
        <dbReference type="EMBL" id="KAJ8104242.1"/>
    </source>
</evidence>
<dbReference type="GeneID" id="80881599"/>
<dbReference type="Proteomes" id="UP001217417">
    <property type="component" value="Unassembled WGS sequence"/>
</dbReference>